<feature type="domain" description="X8" evidence="11">
    <location>
        <begin position="238"/>
        <end position="316"/>
    </location>
</feature>
<feature type="region of interest" description="Disordered" evidence="9">
    <location>
        <begin position="101"/>
        <end position="152"/>
    </location>
</feature>
<evidence type="ECO:0000256" key="10">
    <source>
        <dbReference type="SAM" id="SignalP"/>
    </source>
</evidence>
<evidence type="ECO:0000256" key="7">
    <source>
        <dbReference type="ARBA" id="ARBA00023180"/>
    </source>
</evidence>
<evidence type="ECO:0000256" key="6">
    <source>
        <dbReference type="ARBA" id="ARBA00023157"/>
    </source>
</evidence>
<evidence type="ECO:0000256" key="5">
    <source>
        <dbReference type="ARBA" id="ARBA00023136"/>
    </source>
</evidence>
<dbReference type="OrthoDB" id="417697at2759"/>
<name>A0A9Q1K138_9CARY</name>
<evidence type="ECO:0000256" key="1">
    <source>
        <dbReference type="ARBA" id="ARBA00004609"/>
    </source>
</evidence>
<protein>
    <recommendedName>
        <fullName evidence="11">X8 domain-containing protein</fullName>
    </recommendedName>
</protein>
<keyword evidence="4 10" id="KW-0732">Signal</keyword>
<evidence type="ECO:0000256" key="3">
    <source>
        <dbReference type="ARBA" id="ARBA00022622"/>
    </source>
</evidence>
<reference evidence="12" key="1">
    <citation type="submission" date="2022-04" db="EMBL/GenBank/DDBJ databases">
        <title>Carnegiea gigantea Genome sequencing and assembly v2.</title>
        <authorList>
            <person name="Copetti D."/>
            <person name="Sanderson M.J."/>
            <person name="Burquez A."/>
            <person name="Wojciechowski M.F."/>
        </authorList>
    </citation>
    <scope>NUCLEOTIDE SEQUENCE</scope>
    <source>
        <strain evidence="12">SGP5-SGP5p</strain>
        <tissue evidence="12">Aerial part</tissue>
    </source>
</reference>
<comment type="caution">
    <text evidence="12">The sequence shown here is derived from an EMBL/GenBank/DDBJ whole genome shotgun (WGS) entry which is preliminary data.</text>
</comment>
<keyword evidence="2" id="KW-1003">Cell membrane</keyword>
<keyword evidence="3" id="KW-0336">GPI-anchor</keyword>
<evidence type="ECO:0000313" key="12">
    <source>
        <dbReference type="EMBL" id="KAJ8434515.1"/>
    </source>
</evidence>
<dbReference type="AlphaFoldDB" id="A0A9Q1K138"/>
<comment type="subcellular location">
    <subcellularLocation>
        <location evidence="1">Cell membrane</location>
        <topology evidence="1">Lipid-anchor</topology>
        <topology evidence="1">GPI-anchor</topology>
    </subcellularLocation>
</comment>
<feature type="signal peptide" evidence="10">
    <location>
        <begin position="1"/>
        <end position="33"/>
    </location>
</feature>
<dbReference type="PANTHER" id="PTHR31044:SF28">
    <property type="entry name" value="CARBOHYDRATE-BINDING X8 DOMAIN SUPERFAMILY PROTEIN"/>
    <property type="match status" value="1"/>
</dbReference>
<keyword evidence="13" id="KW-1185">Reference proteome</keyword>
<feature type="compositionally biased region" description="Pro residues" evidence="9">
    <location>
        <begin position="127"/>
        <end position="143"/>
    </location>
</feature>
<evidence type="ECO:0000256" key="9">
    <source>
        <dbReference type="SAM" id="MobiDB-lite"/>
    </source>
</evidence>
<evidence type="ECO:0000259" key="11">
    <source>
        <dbReference type="SMART" id="SM00768"/>
    </source>
</evidence>
<evidence type="ECO:0000256" key="4">
    <source>
        <dbReference type="ARBA" id="ARBA00022729"/>
    </source>
</evidence>
<evidence type="ECO:0000256" key="8">
    <source>
        <dbReference type="ARBA" id="ARBA00023288"/>
    </source>
</evidence>
<evidence type="ECO:0000313" key="13">
    <source>
        <dbReference type="Proteomes" id="UP001153076"/>
    </source>
</evidence>
<dbReference type="InterPro" id="IPR012946">
    <property type="entry name" value="X8"/>
</dbReference>
<dbReference type="GO" id="GO:0098552">
    <property type="term" value="C:side of membrane"/>
    <property type="evidence" value="ECO:0007669"/>
    <property type="project" value="UniProtKB-KW"/>
</dbReference>
<evidence type="ECO:0000256" key="2">
    <source>
        <dbReference type="ARBA" id="ARBA00022475"/>
    </source>
</evidence>
<organism evidence="12 13">
    <name type="scientific">Carnegiea gigantea</name>
    <dbReference type="NCBI Taxonomy" id="171969"/>
    <lineage>
        <taxon>Eukaryota</taxon>
        <taxon>Viridiplantae</taxon>
        <taxon>Streptophyta</taxon>
        <taxon>Embryophyta</taxon>
        <taxon>Tracheophyta</taxon>
        <taxon>Spermatophyta</taxon>
        <taxon>Magnoliopsida</taxon>
        <taxon>eudicotyledons</taxon>
        <taxon>Gunneridae</taxon>
        <taxon>Pentapetalae</taxon>
        <taxon>Caryophyllales</taxon>
        <taxon>Cactineae</taxon>
        <taxon>Cactaceae</taxon>
        <taxon>Cactoideae</taxon>
        <taxon>Echinocereeae</taxon>
        <taxon>Carnegiea</taxon>
    </lineage>
</organism>
<keyword evidence="8" id="KW-0449">Lipoprotein</keyword>
<dbReference type="FunFam" id="1.20.58.1040:FF:000001">
    <property type="entry name" value="Glucan endo-1,3-beta-glucosidase 4"/>
    <property type="match status" value="1"/>
</dbReference>
<gene>
    <name evidence="12" type="ORF">Cgig2_030138</name>
</gene>
<feature type="compositionally biased region" description="Low complexity" evidence="9">
    <location>
        <begin position="115"/>
        <end position="126"/>
    </location>
</feature>
<dbReference type="Gene3D" id="1.20.58.1040">
    <property type="match status" value="1"/>
</dbReference>
<dbReference type="GO" id="GO:0005886">
    <property type="term" value="C:plasma membrane"/>
    <property type="evidence" value="ECO:0007669"/>
    <property type="project" value="UniProtKB-SubCell"/>
</dbReference>
<dbReference type="PRINTS" id="PR01217">
    <property type="entry name" value="PRICHEXTENSN"/>
</dbReference>
<accession>A0A9Q1K138</accession>
<dbReference type="InterPro" id="IPR044788">
    <property type="entry name" value="X8_dom_prot"/>
</dbReference>
<dbReference type="GO" id="GO:0009506">
    <property type="term" value="C:plasmodesma"/>
    <property type="evidence" value="ECO:0007669"/>
    <property type="project" value="UniProtKB-ARBA"/>
</dbReference>
<keyword evidence="6" id="KW-1015">Disulfide bond</keyword>
<keyword evidence="7" id="KW-0325">Glycoprotein</keyword>
<dbReference type="Proteomes" id="UP001153076">
    <property type="component" value="Unassembled WGS sequence"/>
</dbReference>
<dbReference type="SMART" id="SM00768">
    <property type="entry name" value="X8"/>
    <property type="match status" value="1"/>
</dbReference>
<dbReference type="PANTHER" id="PTHR31044">
    <property type="entry name" value="BETA-1,3 GLUCANASE"/>
    <property type="match status" value="1"/>
</dbReference>
<feature type="chain" id="PRO_5040158165" description="X8 domain-containing protein" evidence="10">
    <location>
        <begin position="34"/>
        <end position="319"/>
    </location>
</feature>
<dbReference type="Pfam" id="PF07983">
    <property type="entry name" value="X8"/>
    <property type="match status" value="1"/>
</dbReference>
<dbReference type="EMBL" id="JAKOGI010000472">
    <property type="protein sequence ID" value="KAJ8434515.1"/>
    <property type="molecule type" value="Genomic_DNA"/>
</dbReference>
<keyword evidence="5" id="KW-0472">Membrane</keyword>
<sequence length="319" mass="34006">MEASKELMLFIRFWLRILCHFCVVASVFTHCDARSSILVSEHVSSPVKQNMKHSKILEVAKSLNMVMDVSAQDSSNPQPYVSSPFTLPPYDSLSPMPLPNTNNPPFCVYPPPQTPTTKTPTPTGSSPTPPLGPNQPLLSPPTSPATTKPSPPFIISSPPSIMPGPPESIPSPFVSVPNPPYYEPSPPSGNVPSPPEYVPSPVGFAPSPPIFQPPVVFPPPTVPPPPSTAGGGGGQMRVWCVAKPSVPDPIIQEAMNYACGSGADCGPIQPNGSCFQPNKLLAHASYAFNSYWQRTKVAGGTCDFGGTAILVTMDPRWRK</sequence>
<proteinExistence type="predicted"/>